<dbReference type="Gene3D" id="1.10.8.500">
    <property type="entry name" value="HAMP domain in histidine kinase"/>
    <property type="match status" value="1"/>
</dbReference>
<dbReference type="InterPro" id="IPR003660">
    <property type="entry name" value="HAMP_dom"/>
</dbReference>
<keyword evidence="11" id="KW-0472">Membrane</keyword>
<dbReference type="InterPro" id="IPR004358">
    <property type="entry name" value="Sig_transdc_His_kin-like_C"/>
</dbReference>
<dbReference type="GO" id="GO:0005886">
    <property type="term" value="C:plasma membrane"/>
    <property type="evidence" value="ECO:0007669"/>
    <property type="project" value="UniProtKB-SubCell"/>
</dbReference>
<dbReference type="EMBL" id="CP000251">
    <property type="protein sequence ID" value="ABC82685.1"/>
    <property type="molecule type" value="Genomic_DNA"/>
</dbReference>
<dbReference type="Gene3D" id="1.10.287.130">
    <property type="match status" value="1"/>
</dbReference>
<dbReference type="InterPro" id="IPR050980">
    <property type="entry name" value="2C_sensor_his_kinase"/>
</dbReference>
<dbReference type="SMART" id="SM00304">
    <property type="entry name" value="HAMP"/>
    <property type="match status" value="1"/>
</dbReference>
<protein>
    <recommendedName>
        <fullName evidence="3">histidine kinase</fullName>
        <ecNumber evidence="3">2.7.13.3</ecNumber>
    </recommendedName>
</protein>
<dbReference type="OrthoDB" id="9812241at2"/>
<dbReference type="InterPro" id="IPR036890">
    <property type="entry name" value="HATPase_C_sf"/>
</dbReference>
<dbReference type="SMART" id="SM00388">
    <property type="entry name" value="HisKA"/>
    <property type="match status" value="1"/>
</dbReference>
<dbReference type="SMART" id="SM00387">
    <property type="entry name" value="HATPase_c"/>
    <property type="match status" value="1"/>
</dbReference>
<dbReference type="InterPro" id="IPR036097">
    <property type="entry name" value="HisK_dim/P_sf"/>
</dbReference>
<dbReference type="eggNOG" id="COG2205">
    <property type="taxonomic scope" value="Bacteria"/>
</dbReference>
<keyword evidence="7" id="KW-0547">Nucleotide-binding</keyword>
<dbReference type="CDD" id="cd06225">
    <property type="entry name" value="HAMP"/>
    <property type="match status" value="1"/>
</dbReference>
<feature type="region of interest" description="Disordered" evidence="10">
    <location>
        <begin position="409"/>
        <end position="429"/>
    </location>
</feature>
<comment type="catalytic activity">
    <reaction evidence="1">
        <text>ATP + protein L-histidine = ADP + protein N-phospho-L-histidine.</text>
        <dbReference type="EC" id="2.7.13.3"/>
    </reaction>
</comment>
<accession>Q2IDM7</accession>
<keyword evidence="8 14" id="KW-0418">Kinase</keyword>
<dbReference type="PROSITE" id="PS50885">
    <property type="entry name" value="HAMP"/>
    <property type="match status" value="1"/>
</dbReference>
<dbReference type="SUPFAM" id="SSF55874">
    <property type="entry name" value="ATPase domain of HSP90 chaperone/DNA topoisomerase II/histidine kinase"/>
    <property type="match status" value="1"/>
</dbReference>
<evidence type="ECO:0000256" key="3">
    <source>
        <dbReference type="ARBA" id="ARBA00012438"/>
    </source>
</evidence>
<dbReference type="Gene3D" id="3.30.565.10">
    <property type="entry name" value="Histidine kinase-like ATPase, C-terminal domain"/>
    <property type="match status" value="1"/>
</dbReference>
<name>Q2IDM7_ANADE</name>
<dbReference type="Pfam" id="PF02518">
    <property type="entry name" value="HATPase_c"/>
    <property type="match status" value="1"/>
</dbReference>
<evidence type="ECO:0000256" key="7">
    <source>
        <dbReference type="ARBA" id="ARBA00022741"/>
    </source>
</evidence>
<evidence type="ECO:0000256" key="11">
    <source>
        <dbReference type="SAM" id="Phobius"/>
    </source>
</evidence>
<comment type="subcellular location">
    <subcellularLocation>
        <location evidence="2">Cell membrane</location>
        <topology evidence="2">Multi-pass membrane protein</topology>
    </subcellularLocation>
</comment>
<evidence type="ECO:0000256" key="6">
    <source>
        <dbReference type="ARBA" id="ARBA00022679"/>
    </source>
</evidence>
<keyword evidence="11" id="KW-1133">Transmembrane helix</keyword>
<dbReference type="KEGG" id="ade:Adeh_2915"/>
<evidence type="ECO:0000313" key="14">
    <source>
        <dbReference type="EMBL" id="ABC82685.1"/>
    </source>
</evidence>
<keyword evidence="9" id="KW-0067">ATP-binding</keyword>
<dbReference type="InterPro" id="IPR003594">
    <property type="entry name" value="HATPase_dom"/>
</dbReference>
<keyword evidence="5" id="KW-0597">Phosphoprotein</keyword>
<dbReference type="RefSeq" id="WP_011421967.1">
    <property type="nucleotide sequence ID" value="NC_007760.1"/>
</dbReference>
<evidence type="ECO:0000256" key="4">
    <source>
        <dbReference type="ARBA" id="ARBA00022475"/>
    </source>
</evidence>
<dbReference type="CDD" id="cd00082">
    <property type="entry name" value="HisKA"/>
    <property type="match status" value="1"/>
</dbReference>
<dbReference type="AlphaFoldDB" id="Q2IDM7"/>
<sequence>MSRRAHGPLFWRVYLHGVLLLLVVAVAVAGVGFALRRGSGWWSQRGAGRYAAERVGELAGDPPRLAAELERAREAFGVEASVYGPGGGLVATSVRDPAAAARADGRRRGWTVPLRGGGTLVVHSPPHDPARGLLFIGAVLAALAVASYPLTRAIVAPVERLTAAARALGAGDLAARANVRAHGELGELGRSFDEMAARLEALVRGERELLANVSHELRTPLARIRVALELAAEGDAARARRYLGEIGQDLAELDALIEDVLDAARLEARGAAALRNEGHPVDLAAVAEEAAERFRGAHEGRALELDAGSGLPLLRGDAVLLRRLLDNLLDNAAKYSEPPAPVRLSVRAEPDAAVVEVTDRGIGIPAEDLPRLFTPFFRTDRSRERGTGGTGLGLVLARRIAEAHGGSISVESAPGQGSTFRVRLPAPRE</sequence>
<keyword evidence="6" id="KW-0808">Transferase</keyword>
<reference evidence="14" key="1">
    <citation type="submission" date="2006-01" db="EMBL/GenBank/DDBJ databases">
        <title>Complete sequence of Anaeromyxobacter dehalogenans 2CP-C.</title>
        <authorList>
            <consortium name="US DOE Joint Genome Institute"/>
            <person name="Copeland A."/>
            <person name="Lucas S."/>
            <person name="Lapidus A."/>
            <person name="Barry K."/>
            <person name="Detter J.C."/>
            <person name="Glavina T."/>
            <person name="Hammon N."/>
            <person name="Israni S."/>
            <person name="Pitluck S."/>
            <person name="Brettin T."/>
            <person name="Bruce D."/>
            <person name="Han C."/>
            <person name="Tapia R."/>
            <person name="Gilna P."/>
            <person name="Kiss H."/>
            <person name="Schmutz J."/>
            <person name="Larimer F."/>
            <person name="Land M."/>
            <person name="Kyrpides N."/>
            <person name="Anderson I."/>
            <person name="Sanford R.A."/>
            <person name="Ritalahti K.M."/>
            <person name="Thomas H.S."/>
            <person name="Kirby J.R."/>
            <person name="Zhulin I.B."/>
            <person name="Loeffler F.E."/>
            <person name="Richardson P."/>
        </authorList>
    </citation>
    <scope>NUCLEOTIDE SEQUENCE</scope>
    <source>
        <strain evidence="14">2CP-C</strain>
    </source>
</reference>
<dbReference type="GO" id="GO:0005524">
    <property type="term" value="F:ATP binding"/>
    <property type="evidence" value="ECO:0007669"/>
    <property type="project" value="UniProtKB-KW"/>
</dbReference>
<dbReference type="InterPro" id="IPR005467">
    <property type="entry name" value="His_kinase_dom"/>
</dbReference>
<evidence type="ECO:0000259" key="13">
    <source>
        <dbReference type="PROSITE" id="PS50885"/>
    </source>
</evidence>
<feature type="domain" description="HAMP" evidence="13">
    <location>
        <begin position="152"/>
        <end position="204"/>
    </location>
</feature>
<organism evidence="14 15">
    <name type="scientific">Anaeromyxobacter dehalogenans (strain 2CP-C)</name>
    <dbReference type="NCBI Taxonomy" id="290397"/>
    <lineage>
        <taxon>Bacteria</taxon>
        <taxon>Pseudomonadati</taxon>
        <taxon>Myxococcota</taxon>
        <taxon>Myxococcia</taxon>
        <taxon>Myxococcales</taxon>
        <taxon>Cystobacterineae</taxon>
        <taxon>Anaeromyxobacteraceae</taxon>
        <taxon>Anaeromyxobacter</taxon>
    </lineage>
</organism>
<dbReference type="EC" id="2.7.13.3" evidence="3"/>
<dbReference type="Proteomes" id="UP000001935">
    <property type="component" value="Chromosome"/>
</dbReference>
<dbReference type="HOGENOM" id="CLU_000445_89_6_7"/>
<dbReference type="PROSITE" id="PS50109">
    <property type="entry name" value="HIS_KIN"/>
    <property type="match status" value="1"/>
</dbReference>
<dbReference type="FunFam" id="3.30.565.10:FF:000006">
    <property type="entry name" value="Sensor histidine kinase WalK"/>
    <property type="match status" value="1"/>
</dbReference>
<keyword evidence="4" id="KW-1003">Cell membrane</keyword>
<evidence type="ECO:0000256" key="9">
    <source>
        <dbReference type="ARBA" id="ARBA00022840"/>
    </source>
</evidence>
<dbReference type="Pfam" id="PF00512">
    <property type="entry name" value="HisKA"/>
    <property type="match status" value="1"/>
</dbReference>
<dbReference type="InterPro" id="IPR003661">
    <property type="entry name" value="HisK_dim/P_dom"/>
</dbReference>
<dbReference type="GO" id="GO:0000155">
    <property type="term" value="F:phosphorelay sensor kinase activity"/>
    <property type="evidence" value="ECO:0007669"/>
    <property type="project" value="InterPro"/>
</dbReference>
<feature type="domain" description="Histidine kinase" evidence="12">
    <location>
        <begin position="212"/>
        <end position="428"/>
    </location>
</feature>
<dbReference type="CDD" id="cd00075">
    <property type="entry name" value="HATPase"/>
    <property type="match status" value="1"/>
</dbReference>
<dbReference type="eggNOG" id="COG2770">
    <property type="taxonomic scope" value="Bacteria"/>
</dbReference>
<dbReference type="PANTHER" id="PTHR44936:SF10">
    <property type="entry name" value="SENSOR PROTEIN RSTB"/>
    <property type="match status" value="1"/>
</dbReference>
<evidence type="ECO:0000313" key="15">
    <source>
        <dbReference type="Proteomes" id="UP000001935"/>
    </source>
</evidence>
<gene>
    <name evidence="14" type="ordered locus">Adeh_2915</name>
</gene>
<evidence type="ECO:0000256" key="10">
    <source>
        <dbReference type="SAM" id="MobiDB-lite"/>
    </source>
</evidence>
<dbReference type="PANTHER" id="PTHR44936">
    <property type="entry name" value="SENSOR PROTEIN CREC"/>
    <property type="match status" value="1"/>
</dbReference>
<evidence type="ECO:0000259" key="12">
    <source>
        <dbReference type="PROSITE" id="PS50109"/>
    </source>
</evidence>
<keyword evidence="11" id="KW-0812">Transmembrane</keyword>
<proteinExistence type="predicted"/>
<evidence type="ECO:0000256" key="5">
    <source>
        <dbReference type="ARBA" id="ARBA00022553"/>
    </source>
</evidence>
<feature type="transmembrane region" description="Helical" evidence="11">
    <location>
        <begin position="13"/>
        <end position="35"/>
    </location>
</feature>
<dbReference type="PRINTS" id="PR00344">
    <property type="entry name" value="BCTRLSENSOR"/>
</dbReference>
<evidence type="ECO:0000256" key="1">
    <source>
        <dbReference type="ARBA" id="ARBA00000085"/>
    </source>
</evidence>
<dbReference type="STRING" id="290397.Adeh_2915"/>
<evidence type="ECO:0000256" key="8">
    <source>
        <dbReference type="ARBA" id="ARBA00022777"/>
    </source>
</evidence>
<dbReference type="SUPFAM" id="SSF47384">
    <property type="entry name" value="Homodimeric domain of signal transducing histidine kinase"/>
    <property type="match status" value="1"/>
</dbReference>
<evidence type="ECO:0000256" key="2">
    <source>
        <dbReference type="ARBA" id="ARBA00004651"/>
    </source>
</evidence>
<dbReference type="SUPFAM" id="SSF158472">
    <property type="entry name" value="HAMP domain-like"/>
    <property type="match status" value="1"/>
</dbReference>
<dbReference type="Pfam" id="PF00672">
    <property type="entry name" value="HAMP"/>
    <property type="match status" value="1"/>
</dbReference>